<gene>
    <name evidence="1" type="ORF">BXYJ_LOCUS11186</name>
</gene>
<evidence type="ECO:0000313" key="2">
    <source>
        <dbReference type="Proteomes" id="UP000095284"/>
    </source>
</evidence>
<name>A0A1I7S2I7_BURXY</name>
<evidence type="ECO:0000313" key="3">
    <source>
        <dbReference type="Proteomes" id="UP000659654"/>
    </source>
</evidence>
<dbReference type="PANTHER" id="PTHR36938:SF2">
    <property type="entry name" value="WAP DOMAIN-CONTAINING PROTEIN"/>
    <property type="match status" value="1"/>
</dbReference>
<sequence length="288" mass="33040">MGQLRWCDYMAAIGQRTEECEPDSKSLEIQRQVEMKIPYPDYNLCTGHYGYCYASEECESGTVCKQTFTERKCCTSPYSQCPSVDELGYTCLKHHPTNWCLRDDDCDPARTNRYLCCPTGCNYNVCVRSRGYRPNQLAQQISIMQAANNGLGRLDEPGFLVYPILKRKDPLIIPHKPPTWQQNSIVWNYEKERELARKRHKHLLLQLTLNFCPPLGVVRVPSTCPSALSLAVTCQRHYSRRRWRPTTSWCSTHDDCRPSRHGDRSCCSTPCGYSLCVTKLSGGTWFIG</sequence>
<organism evidence="2 4">
    <name type="scientific">Bursaphelenchus xylophilus</name>
    <name type="common">Pinewood nematode worm</name>
    <name type="synonym">Aphelenchoides xylophilus</name>
    <dbReference type="NCBI Taxonomy" id="6326"/>
    <lineage>
        <taxon>Eukaryota</taxon>
        <taxon>Metazoa</taxon>
        <taxon>Ecdysozoa</taxon>
        <taxon>Nematoda</taxon>
        <taxon>Chromadorea</taxon>
        <taxon>Rhabditida</taxon>
        <taxon>Tylenchina</taxon>
        <taxon>Tylenchomorpha</taxon>
        <taxon>Aphelenchoidea</taxon>
        <taxon>Aphelenchoididae</taxon>
        <taxon>Bursaphelenchus</taxon>
    </lineage>
</organism>
<keyword evidence="3" id="KW-1185">Reference proteome</keyword>
<reference evidence="4" key="1">
    <citation type="submission" date="2016-11" db="UniProtKB">
        <authorList>
            <consortium name="WormBaseParasite"/>
        </authorList>
    </citation>
    <scope>IDENTIFICATION</scope>
</reference>
<dbReference type="Proteomes" id="UP000095284">
    <property type="component" value="Unplaced"/>
</dbReference>
<dbReference type="EMBL" id="CAJFCV020000005">
    <property type="protein sequence ID" value="CAG9121928.1"/>
    <property type="molecule type" value="Genomic_DNA"/>
</dbReference>
<dbReference type="OrthoDB" id="5873927at2759"/>
<dbReference type="EMBL" id="CAJFDI010000005">
    <property type="protein sequence ID" value="CAD5230848.1"/>
    <property type="molecule type" value="Genomic_DNA"/>
</dbReference>
<protein>
    <submittedName>
        <fullName evidence="1">(pine wood nematode) hypothetical protein</fullName>
    </submittedName>
</protein>
<dbReference type="Proteomes" id="UP000582659">
    <property type="component" value="Unassembled WGS sequence"/>
</dbReference>
<evidence type="ECO:0000313" key="4">
    <source>
        <dbReference type="WBParaSite" id="BXY_0721600.1"/>
    </source>
</evidence>
<dbReference type="AlphaFoldDB" id="A0A1I7S2I7"/>
<proteinExistence type="predicted"/>
<reference evidence="1" key="2">
    <citation type="submission" date="2020-09" db="EMBL/GenBank/DDBJ databases">
        <authorList>
            <person name="Kikuchi T."/>
        </authorList>
    </citation>
    <scope>NUCLEOTIDE SEQUENCE</scope>
    <source>
        <strain evidence="1">Ka4C1</strain>
    </source>
</reference>
<dbReference type="WBParaSite" id="BXY_0721600.1">
    <property type="protein sequence ID" value="BXY_0721600.1"/>
    <property type="gene ID" value="BXY_0721600"/>
</dbReference>
<dbReference type="Proteomes" id="UP000659654">
    <property type="component" value="Unassembled WGS sequence"/>
</dbReference>
<dbReference type="PANTHER" id="PTHR36938">
    <property type="entry name" value="PROTEIN CBG26935"/>
    <property type="match status" value="1"/>
</dbReference>
<evidence type="ECO:0000313" key="1">
    <source>
        <dbReference type="EMBL" id="CAD5230848.1"/>
    </source>
</evidence>
<accession>A0A1I7S2I7</accession>